<feature type="compositionally biased region" description="Low complexity" evidence="1">
    <location>
        <begin position="7"/>
        <end position="22"/>
    </location>
</feature>
<sequence>PPTRGNSFSRSSSNKKISSYPSEQQETIFFEKFNEKIKNKPIDYDDYNNLFNEVKKELNEGGTQLWNEQKSNDKYSSIENFKINYNSRVLFDNAPTVNNKKIFFEKVESNNLIPSSLKDVYKENFKALLYEDLNLIFNHSGNVSLTIEQKKDSAQRRLEDNKEVLFNYLLKTDQITESEKREFQKFFNLEITRIKNELFKE</sequence>
<dbReference type="EMBL" id="LR796696">
    <property type="protein sequence ID" value="CAB4160377.1"/>
    <property type="molecule type" value="Genomic_DNA"/>
</dbReference>
<feature type="non-terminal residue" evidence="2">
    <location>
        <position position="1"/>
    </location>
</feature>
<name>A0A6J5NN96_9CAUD</name>
<proteinExistence type="predicted"/>
<feature type="region of interest" description="Disordered" evidence="1">
    <location>
        <begin position="1"/>
        <end position="23"/>
    </location>
</feature>
<reference evidence="2" key="1">
    <citation type="submission" date="2020-04" db="EMBL/GenBank/DDBJ databases">
        <authorList>
            <person name="Chiriac C."/>
            <person name="Salcher M."/>
            <person name="Ghai R."/>
            <person name="Kavagutti S V."/>
        </authorList>
    </citation>
    <scope>NUCLEOTIDE SEQUENCE</scope>
</reference>
<organism evidence="2">
    <name type="scientific">uncultured Caudovirales phage</name>
    <dbReference type="NCBI Taxonomy" id="2100421"/>
    <lineage>
        <taxon>Viruses</taxon>
        <taxon>Duplodnaviria</taxon>
        <taxon>Heunggongvirae</taxon>
        <taxon>Uroviricota</taxon>
        <taxon>Caudoviricetes</taxon>
        <taxon>Peduoviridae</taxon>
        <taxon>Maltschvirus</taxon>
        <taxon>Maltschvirus maltsch</taxon>
    </lineage>
</organism>
<accession>A0A6J5NN96</accession>
<protein>
    <submittedName>
        <fullName evidence="2">Uncharacterized protein</fullName>
    </submittedName>
</protein>
<gene>
    <name evidence="2" type="ORF">UFOVP724_167</name>
</gene>
<evidence type="ECO:0000313" key="2">
    <source>
        <dbReference type="EMBL" id="CAB4160377.1"/>
    </source>
</evidence>
<evidence type="ECO:0000256" key="1">
    <source>
        <dbReference type="SAM" id="MobiDB-lite"/>
    </source>
</evidence>